<comment type="caution">
    <text evidence="2">The sequence shown here is derived from an EMBL/GenBank/DDBJ whole genome shotgun (WGS) entry which is preliminary data.</text>
</comment>
<feature type="domain" description="AB hydrolase-1" evidence="1">
    <location>
        <begin position="20"/>
        <end position="235"/>
    </location>
</feature>
<protein>
    <submittedName>
        <fullName evidence="2">Pimeloyl-ACP methyl ester carboxylesterase</fullName>
    </submittedName>
</protein>
<dbReference type="InterPro" id="IPR000073">
    <property type="entry name" value="AB_hydrolase_1"/>
</dbReference>
<evidence type="ECO:0000313" key="2">
    <source>
        <dbReference type="EMBL" id="SFS14998.1"/>
    </source>
</evidence>
<dbReference type="AlphaFoldDB" id="A0AA94HNF7"/>
<dbReference type="EMBL" id="FOZN01000003">
    <property type="protein sequence ID" value="SFS14998.1"/>
    <property type="molecule type" value="Genomic_DNA"/>
</dbReference>
<dbReference type="RefSeq" id="WP_092918335.1">
    <property type="nucleotide sequence ID" value="NZ_FOZN01000003.1"/>
</dbReference>
<dbReference type="PANTHER" id="PTHR43139">
    <property type="entry name" value="SI:DKEY-122A22.2"/>
    <property type="match status" value="1"/>
</dbReference>
<sequence>MTAHFPEAHDPSSPAGHRPVVLLHGGNVANWMWDPQLPALADRLAVTPHLPGFGARTAEPWPGLAAAADDMAARIRSLTEDGPVDVVGLSLGGVVALHLAARHPELVASVLTSGAAVERVGGAARATSGLQLALWDKRWFWKGQAVAFGLPADSHELYVEHGLSVRRETARAMLADVYAGGVPDGLAAYRGRMLLVAGGKEPAVLRRSLETLQRALPHAHTRIAPGMHHVWNVEDVEHWNAVQRSWLAGDVHPWLRTV</sequence>
<evidence type="ECO:0000259" key="1">
    <source>
        <dbReference type="Pfam" id="PF12697"/>
    </source>
</evidence>
<gene>
    <name evidence="2" type="ORF">SAMN04487783_1949</name>
</gene>
<dbReference type="Gene3D" id="3.40.50.1820">
    <property type="entry name" value="alpha/beta hydrolase"/>
    <property type="match status" value="1"/>
</dbReference>
<keyword evidence="3" id="KW-1185">Reference proteome</keyword>
<dbReference type="InterPro" id="IPR052370">
    <property type="entry name" value="Meta-cleavage_hydrolase"/>
</dbReference>
<organism evidence="2 3">
    <name type="scientific">Agrococcus baldri</name>
    <dbReference type="NCBI Taxonomy" id="153730"/>
    <lineage>
        <taxon>Bacteria</taxon>
        <taxon>Bacillati</taxon>
        <taxon>Actinomycetota</taxon>
        <taxon>Actinomycetes</taxon>
        <taxon>Micrococcales</taxon>
        <taxon>Microbacteriaceae</taxon>
        <taxon>Agrococcus</taxon>
    </lineage>
</organism>
<name>A0AA94HNF7_9MICO</name>
<dbReference type="SUPFAM" id="SSF53474">
    <property type="entry name" value="alpha/beta-Hydrolases"/>
    <property type="match status" value="1"/>
</dbReference>
<reference evidence="2 3" key="1">
    <citation type="submission" date="2016-10" db="EMBL/GenBank/DDBJ databases">
        <authorList>
            <person name="Varghese N."/>
            <person name="Submissions S."/>
        </authorList>
    </citation>
    <scope>NUCLEOTIDE SEQUENCE [LARGE SCALE GENOMIC DNA]</scope>
    <source>
        <strain evidence="2 3">IAM 15147</strain>
    </source>
</reference>
<evidence type="ECO:0000313" key="3">
    <source>
        <dbReference type="Proteomes" id="UP000198506"/>
    </source>
</evidence>
<dbReference type="PANTHER" id="PTHR43139:SF52">
    <property type="entry name" value="SI:DKEY-122A22.2"/>
    <property type="match status" value="1"/>
</dbReference>
<dbReference type="GO" id="GO:0003824">
    <property type="term" value="F:catalytic activity"/>
    <property type="evidence" value="ECO:0007669"/>
    <property type="project" value="UniProtKB-ARBA"/>
</dbReference>
<proteinExistence type="predicted"/>
<accession>A0AA94HNF7</accession>
<dbReference type="InterPro" id="IPR029058">
    <property type="entry name" value="AB_hydrolase_fold"/>
</dbReference>
<dbReference type="Proteomes" id="UP000198506">
    <property type="component" value="Unassembled WGS sequence"/>
</dbReference>
<dbReference type="Pfam" id="PF12697">
    <property type="entry name" value="Abhydrolase_6"/>
    <property type="match status" value="1"/>
</dbReference>